<dbReference type="PANTHER" id="PTHR30408">
    <property type="entry name" value="TYPE-1 RESTRICTION ENZYME ECOKI SPECIFICITY PROTEIN"/>
    <property type="match status" value="1"/>
</dbReference>
<sequence>MEQSKNITHKHSAAGFIPKEWEVNNLEKIAEFRNGKAHENIVDSEGKYIIINSKFISTEGEVAKYSKEILCPLSKGEIVMVMSDVPNGKAIAKCFYVKEDNLYTLNQRICAITAKKVDPIFLYYALNRNKYYLTFDDGVNQTNLRKEEVLECPIPLPPLPEQKAIAQVLSTADAAIHTIEKLIAQKELRKKWLMQQLLTGKQRLKGFDGEWKEHSYEKILKVVKRNFDWDENELYKLISVRRRSGGIFYREALYGHQILVKTLRTAIEGDFLFSKMQILHGASALVTKEFDGAKISGSYIAVVPKDKKQLNMEFFQWYSQTPYFYHQTYISSYGVHIEKMTFDFDTFLQLEMKLPSIEEQTAIAQVLQAADKEISLLKAKAAKLREQKKGLMQVLLTGKKRLKIN</sequence>
<keyword evidence="4" id="KW-0175">Coiled coil</keyword>
<comment type="similarity">
    <text evidence="1">Belongs to the type-I restriction system S methylase family.</text>
</comment>
<dbReference type="GO" id="GO:0004519">
    <property type="term" value="F:endonuclease activity"/>
    <property type="evidence" value="ECO:0007669"/>
    <property type="project" value="UniProtKB-KW"/>
</dbReference>
<reference evidence="7" key="1">
    <citation type="journal article" date="2019" name="Int. J. Syst. Evol. Microbiol.">
        <title>The Global Catalogue of Microorganisms (GCM) 10K type strain sequencing project: providing services to taxonomists for standard genome sequencing and annotation.</title>
        <authorList>
            <consortium name="The Broad Institute Genomics Platform"/>
            <consortium name="The Broad Institute Genome Sequencing Center for Infectious Disease"/>
            <person name="Wu L."/>
            <person name="Ma J."/>
        </authorList>
    </citation>
    <scope>NUCLEOTIDE SEQUENCE [LARGE SCALE GENOMIC DNA]</scope>
    <source>
        <strain evidence="7">CECT 8289</strain>
    </source>
</reference>
<feature type="domain" description="Type I restriction modification DNA specificity" evidence="5">
    <location>
        <begin position="259"/>
        <end position="384"/>
    </location>
</feature>
<dbReference type="Gene3D" id="3.90.220.20">
    <property type="entry name" value="DNA methylase specificity domains"/>
    <property type="match status" value="2"/>
</dbReference>
<gene>
    <name evidence="6" type="ORF">ACFOWM_00805</name>
</gene>
<keyword evidence="3" id="KW-0238">DNA-binding</keyword>
<dbReference type="InterPro" id="IPR052021">
    <property type="entry name" value="Type-I_RS_S_subunit"/>
</dbReference>
<protein>
    <submittedName>
        <fullName evidence="6">Restriction endonuclease subunit S</fullName>
        <ecNumber evidence="6">3.1.21.-</ecNumber>
    </submittedName>
</protein>
<evidence type="ECO:0000256" key="1">
    <source>
        <dbReference type="ARBA" id="ARBA00010923"/>
    </source>
</evidence>
<dbReference type="SUPFAM" id="SSF116734">
    <property type="entry name" value="DNA methylase specificity domain"/>
    <property type="match status" value="2"/>
</dbReference>
<dbReference type="Proteomes" id="UP001595907">
    <property type="component" value="Unassembled WGS sequence"/>
</dbReference>
<dbReference type="EC" id="3.1.21.-" evidence="6"/>
<name>A0ABV8QM66_9BACT</name>
<dbReference type="Gene3D" id="1.10.287.1120">
    <property type="entry name" value="Bipartite methylase S protein"/>
    <property type="match status" value="1"/>
</dbReference>
<dbReference type="InterPro" id="IPR000055">
    <property type="entry name" value="Restrct_endonuc_typeI_TRD"/>
</dbReference>
<feature type="domain" description="Type I restriction modification DNA specificity" evidence="5">
    <location>
        <begin position="18"/>
        <end position="184"/>
    </location>
</feature>
<organism evidence="6 7">
    <name type="scientific">Ferruginibacter yonginensis</name>
    <dbReference type="NCBI Taxonomy" id="1310416"/>
    <lineage>
        <taxon>Bacteria</taxon>
        <taxon>Pseudomonadati</taxon>
        <taxon>Bacteroidota</taxon>
        <taxon>Chitinophagia</taxon>
        <taxon>Chitinophagales</taxon>
        <taxon>Chitinophagaceae</taxon>
        <taxon>Ferruginibacter</taxon>
    </lineage>
</organism>
<keyword evidence="7" id="KW-1185">Reference proteome</keyword>
<dbReference type="PANTHER" id="PTHR30408:SF12">
    <property type="entry name" value="TYPE I RESTRICTION ENZYME MJAVIII SPECIFICITY SUBUNIT"/>
    <property type="match status" value="1"/>
</dbReference>
<dbReference type="Pfam" id="PF01420">
    <property type="entry name" value="Methylase_S"/>
    <property type="match status" value="2"/>
</dbReference>
<dbReference type="InterPro" id="IPR044946">
    <property type="entry name" value="Restrct_endonuc_typeI_TRD_sf"/>
</dbReference>
<evidence type="ECO:0000313" key="6">
    <source>
        <dbReference type="EMBL" id="MFC4261402.1"/>
    </source>
</evidence>
<keyword evidence="6" id="KW-0255">Endonuclease</keyword>
<proteinExistence type="inferred from homology"/>
<keyword evidence="2" id="KW-0680">Restriction system</keyword>
<dbReference type="RefSeq" id="WP_379705679.1">
    <property type="nucleotide sequence ID" value="NZ_JBHSCZ010000001.1"/>
</dbReference>
<feature type="coiled-coil region" evidence="4">
    <location>
        <begin position="367"/>
        <end position="394"/>
    </location>
</feature>
<evidence type="ECO:0000313" key="7">
    <source>
        <dbReference type="Proteomes" id="UP001595907"/>
    </source>
</evidence>
<evidence type="ECO:0000256" key="2">
    <source>
        <dbReference type="ARBA" id="ARBA00022747"/>
    </source>
</evidence>
<keyword evidence="6" id="KW-0540">Nuclease</keyword>
<dbReference type="GO" id="GO:0016787">
    <property type="term" value="F:hydrolase activity"/>
    <property type="evidence" value="ECO:0007669"/>
    <property type="project" value="UniProtKB-KW"/>
</dbReference>
<evidence type="ECO:0000256" key="3">
    <source>
        <dbReference type="ARBA" id="ARBA00023125"/>
    </source>
</evidence>
<evidence type="ECO:0000259" key="5">
    <source>
        <dbReference type="Pfam" id="PF01420"/>
    </source>
</evidence>
<keyword evidence="6" id="KW-0378">Hydrolase</keyword>
<accession>A0ABV8QM66</accession>
<comment type="caution">
    <text evidence="6">The sequence shown here is derived from an EMBL/GenBank/DDBJ whole genome shotgun (WGS) entry which is preliminary data.</text>
</comment>
<evidence type="ECO:0000256" key="4">
    <source>
        <dbReference type="SAM" id="Coils"/>
    </source>
</evidence>
<dbReference type="EMBL" id="JBHSCZ010000001">
    <property type="protein sequence ID" value="MFC4261402.1"/>
    <property type="molecule type" value="Genomic_DNA"/>
</dbReference>